<dbReference type="Gene3D" id="3.40.50.800">
    <property type="entry name" value="Anticodon-binding domain"/>
    <property type="match status" value="1"/>
</dbReference>
<evidence type="ECO:0000256" key="1">
    <source>
        <dbReference type="ARBA" id="ARBA00008226"/>
    </source>
</evidence>
<dbReference type="HAMAP" id="MF_00127">
    <property type="entry name" value="His_tRNA_synth"/>
    <property type="match status" value="1"/>
</dbReference>
<keyword evidence="3 9" id="KW-0436">Ligase</keyword>
<dbReference type="InterPro" id="IPR036621">
    <property type="entry name" value="Anticodon-bd_dom_sf"/>
</dbReference>
<comment type="subunit">
    <text evidence="2 9">Homodimer.</text>
</comment>
<dbReference type="Proteomes" id="UP001214250">
    <property type="component" value="Chromosome 2"/>
</dbReference>
<evidence type="ECO:0000256" key="8">
    <source>
        <dbReference type="ARBA" id="ARBA00047639"/>
    </source>
</evidence>
<comment type="catalytic activity">
    <reaction evidence="8 9">
        <text>tRNA(His) + L-histidine + ATP = L-histidyl-tRNA(His) + AMP + diphosphate + H(+)</text>
        <dbReference type="Rhea" id="RHEA:17313"/>
        <dbReference type="Rhea" id="RHEA-COMP:9665"/>
        <dbReference type="Rhea" id="RHEA-COMP:9689"/>
        <dbReference type="ChEBI" id="CHEBI:15378"/>
        <dbReference type="ChEBI" id="CHEBI:30616"/>
        <dbReference type="ChEBI" id="CHEBI:33019"/>
        <dbReference type="ChEBI" id="CHEBI:57595"/>
        <dbReference type="ChEBI" id="CHEBI:78442"/>
        <dbReference type="ChEBI" id="CHEBI:78527"/>
        <dbReference type="ChEBI" id="CHEBI:456215"/>
        <dbReference type="EC" id="6.1.1.21"/>
    </reaction>
</comment>
<organism evidence="11 12">
    <name type="scientific">Lentisphaera profundi</name>
    <dbReference type="NCBI Taxonomy" id="1658616"/>
    <lineage>
        <taxon>Bacteria</taxon>
        <taxon>Pseudomonadati</taxon>
        <taxon>Lentisphaerota</taxon>
        <taxon>Lentisphaeria</taxon>
        <taxon>Lentisphaerales</taxon>
        <taxon>Lentisphaeraceae</taxon>
        <taxon>Lentisphaera</taxon>
    </lineage>
</organism>
<keyword evidence="6 9" id="KW-0648">Protein biosynthesis</keyword>
<dbReference type="PANTHER" id="PTHR11476:SF7">
    <property type="entry name" value="HISTIDINE--TRNA LIGASE"/>
    <property type="match status" value="1"/>
</dbReference>
<dbReference type="EC" id="6.1.1.21" evidence="9"/>
<keyword evidence="12" id="KW-1185">Reference proteome</keyword>
<feature type="domain" description="Aminoacyl-transfer RNA synthetases class-II family profile" evidence="10">
    <location>
        <begin position="25"/>
        <end position="346"/>
    </location>
</feature>
<evidence type="ECO:0000256" key="7">
    <source>
        <dbReference type="ARBA" id="ARBA00023146"/>
    </source>
</evidence>
<keyword evidence="5 9" id="KW-0067">ATP-binding</keyword>
<dbReference type="InterPro" id="IPR004154">
    <property type="entry name" value="Anticodon-bd"/>
</dbReference>
<evidence type="ECO:0000313" key="11">
    <source>
        <dbReference type="EMBL" id="WDE98831.1"/>
    </source>
</evidence>
<keyword evidence="9" id="KW-0963">Cytoplasm</keyword>
<gene>
    <name evidence="9 11" type="primary">hisS</name>
    <name evidence="11" type="ORF">PQO03_13405</name>
</gene>
<dbReference type="SUPFAM" id="SSF55681">
    <property type="entry name" value="Class II aaRS and biotin synthetases"/>
    <property type="match status" value="1"/>
</dbReference>
<dbReference type="Pfam" id="PF03129">
    <property type="entry name" value="HGTP_anticodon"/>
    <property type="match status" value="1"/>
</dbReference>
<comment type="subcellular location">
    <subcellularLocation>
        <location evidence="9">Cytoplasm</location>
    </subcellularLocation>
</comment>
<evidence type="ECO:0000313" key="12">
    <source>
        <dbReference type="Proteomes" id="UP001214250"/>
    </source>
</evidence>
<dbReference type="Gene3D" id="3.30.930.10">
    <property type="entry name" value="Bira Bifunctional Protein, Domain 2"/>
    <property type="match status" value="1"/>
</dbReference>
<keyword evidence="7 9" id="KW-0030">Aminoacyl-tRNA synthetase</keyword>
<comment type="similarity">
    <text evidence="1 9">Belongs to the class-II aminoacyl-tRNA synthetase family.</text>
</comment>
<evidence type="ECO:0000256" key="4">
    <source>
        <dbReference type="ARBA" id="ARBA00022741"/>
    </source>
</evidence>
<dbReference type="PANTHER" id="PTHR11476">
    <property type="entry name" value="HISTIDYL-TRNA SYNTHETASE"/>
    <property type="match status" value="1"/>
</dbReference>
<name>A0ABY7W1C7_9BACT</name>
<dbReference type="CDD" id="cd00773">
    <property type="entry name" value="HisRS-like_core"/>
    <property type="match status" value="1"/>
</dbReference>
<dbReference type="GO" id="GO:0004821">
    <property type="term" value="F:histidine-tRNA ligase activity"/>
    <property type="evidence" value="ECO:0007669"/>
    <property type="project" value="UniProtKB-EC"/>
</dbReference>
<proteinExistence type="inferred from homology"/>
<dbReference type="Pfam" id="PF13393">
    <property type="entry name" value="tRNA-synt_His"/>
    <property type="match status" value="1"/>
</dbReference>
<evidence type="ECO:0000256" key="5">
    <source>
        <dbReference type="ARBA" id="ARBA00022840"/>
    </source>
</evidence>
<evidence type="ECO:0000256" key="9">
    <source>
        <dbReference type="HAMAP-Rule" id="MF_00127"/>
    </source>
</evidence>
<dbReference type="EMBL" id="CP117812">
    <property type="protein sequence ID" value="WDE98831.1"/>
    <property type="molecule type" value="Genomic_DNA"/>
</dbReference>
<dbReference type="InterPro" id="IPR045864">
    <property type="entry name" value="aa-tRNA-synth_II/BPL/LPL"/>
</dbReference>
<reference evidence="11 12" key="1">
    <citation type="submission" date="2023-02" db="EMBL/GenBank/DDBJ databases">
        <title>Genome sequence of Lentisphaera profundi SAORIC-696.</title>
        <authorList>
            <person name="Kim e."/>
            <person name="Cho J.-C."/>
            <person name="Choi A."/>
            <person name="Kang I."/>
        </authorList>
    </citation>
    <scope>NUCLEOTIDE SEQUENCE [LARGE SCALE GENOMIC DNA]</scope>
    <source>
        <strain evidence="11 12">SAORIC-696</strain>
    </source>
</reference>
<evidence type="ECO:0000259" key="10">
    <source>
        <dbReference type="PROSITE" id="PS50862"/>
    </source>
</evidence>
<dbReference type="InterPro" id="IPR004516">
    <property type="entry name" value="HisRS/HisZ"/>
</dbReference>
<dbReference type="PIRSF" id="PIRSF001549">
    <property type="entry name" value="His-tRNA_synth"/>
    <property type="match status" value="1"/>
</dbReference>
<dbReference type="PROSITE" id="PS50862">
    <property type="entry name" value="AA_TRNA_LIGASE_II"/>
    <property type="match status" value="1"/>
</dbReference>
<dbReference type="InterPro" id="IPR015807">
    <property type="entry name" value="His-tRNA-ligase"/>
</dbReference>
<keyword evidence="4 9" id="KW-0547">Nucleotide-binding</keyword>
<protein>
    <recommendedName>
        <fullName evidence="9">Histidine--tRNA ligase</fullName>
        <ecNumber evidence="9">6.1.1.21</ecNumber>
    </recommendedName>
    <alternativeName>
        <fullName evidence="9">Histidyl-tRNA synthetase</fullName>
        <shortName evidence="9">HisRS</shortName>
    </alternativeName>
</protein>
<sequence>MADVLAKMTSGFPEWLPAAKRQEKRILDIVAKVYESYGFTPIETAAVEKVKNLATTGDVSKEIFGIHRLAGEGQDIKAEFGLHFDLTLPMARYTADNFAKLQFPFKRYQIQKVWRGERPQKGRYREFYQADIDIIGDGILPLHYEAEVVQVIYDIFSQINIGDFTIKINNRKLLEGLYRQQGVDDMNATLIIVDKIDKIGKDEVVRLLIESGLSEAQAVFCAELAGKKFSISQALEFIKDLDTSDELLAAAQNELETIFSNLSHLPDGAVIFDLSIARGLDYYTGSVYECVIDGLESYGSVCSGGRYDNLAEKFSKKTLPGVGLSIGISRLLYVLFETERLTALAPTPVQTYVVLFDESQRPKANAMAAEMRAAGINVEVAPSVKKFGKQIQFAEKRGAQFIVIPEEDRTDQMKNLLTGDQEDFSIEKMGTFLNA</sequence>
<evidence type="ECO:0000256" key="3">
    <source>
        <dbReference type="ARBA" id="ARBA00022598"/>
    </source>
</evidence>
<dbReference type="NCBIfam" id="TIGR00442">
    <property type="entry name" value="hisS"/>
    <property type="match status" value="1"/>
</dbReference>
<dbReference type="SUPFAM" id="SSF52954">
    <property type="entry name" value="Class II aaRS ABD-related"/>
    <property type="match status" value="1"/>
</dbReference>
<dbReference type="RefSeq" id="WP_274153700.1">
    <property type="nucleotide sequence ID" value="NZ_CP117812.1"/>
</dbReference>
<evidence type="ECO:0000256" key="6">
    <source>
        <dbReference type="ARBA" id="ARBA00022917"/>
    </source>
</evidence>
<evidence type="ECO:0000256" key="2">
    <source>
        <dbReference type="ARBA" id="ARBA00011738"/>
    </source>
</evidence>
<accession>A0ABY7W1C7</accession>
<dbReference type="InterPro" id="IPR006195">
    <property type="entry name" value="aa-tRNA-synth_II"/>
</dbReference>
<dbReference type="InterPro" id="IPR041715">
    <property type="entry name" value="HisRS-like_core"/>
</dbReference>